<comment type="similarity">
    <text evidence="11 12">Belongs to the TonB-dependent receptor family.</text>
</comment>
<evidence type="ECO:0000259" key="15">
    <source>
        <dbReference type="Pfam" id="PF07715"/>
    </source>
</evidence>
<keyword evidence="5 11" id="KW-0812">Transmembrane</keyword>
<keyword evidence="8 12" id="KW-0798">TonB box</keyword>
<name>A0A451B2D5_9GAMM</name>
<evidence type="ECO:0000256" key="11">
    <source>
        <dbReference type="PROSITE-ProRule" id="PRU01360"/>
    </source>
</evidence>
<dbReference type="EMBL" id="CAADGD010000116">
    <property type="protein sequence ID" value="VFK72458.1"/>
    <property type="molecule type" value="Genomic_DNA"/>
</dbReference>
<dbReference type="GO" id="GO:0009279">
    <property type="term" value="C:cell outer membrane"/>
    <property type="evidence" value="ECO:0007669"/>
    <property type="project" value="UniProtKB-SubCell"/>
</dbReference>
<evidence type="ECO:0000256" key="1">
    <source>
        <dbReference type="ARBA" id="ARBA00004571"/>
    </source>
</evidence>
<evidence type="ECO:0000256" key="10">
    <source>
        <dbReference type="ARBA" id="ARBA00023237"/>
    </source>
</evidence>
<feature type="chain" id="PRO_5036113640" evidence="13">
    <location>
        <begin position="24"/>
        <end position="444"/>
    </location>
</feature>
<keyword evidence="3 11" id="KW-1134">Transmembrane beta strand</keyword>
<keyword evidence="10 11" id="KW-0998">Cell outer membrane</keyword>
<feature type="signal peptide" evidence="13">
    <location>
        <begin position="1"/>
        <end position="23"/>
    </location>
</feature>
<evidence type="ECO:0000256" key="6">
    <source>
        <dbReference type="ARBA" id="ARBA00023004"/>
    </source>
</evidence>
<dbReference type="Pfam" id="PF00593">
    <property type="entry name" value="TonB_dep_Rec_b-barrel"/>
    <property type="match status" value="1"/>
</dbReference>
<evidence type="ECO:0000256" key="4">
    <source>
        <dbReference type="ARBA" id="ARBA00022496"/>
    </source>
</evidence>
<evidence type="ECO:0000256" key="7">
    <source>
        <dbReference type="ARBA" id="ARBA00023065"/>
    </source>
</evidence>
<keyword evidence="17" id="KW-0675">Receptor</keyword>
<gene>
    <name evidence="16" type="ORF">BECKUNK1418G_GA0071005_11223</name>
    <name evidence="17" type="ORF">BECKUNK1418H_GA0071006_11163</name>
</gene>
<dbReference type="Pfam" id="PF07715">
    <property type="entry name" value="Plug"/>
    <property type="match status" value="1"/>
</dbReference>
<dbReference type="Gene3D" id="2.40.170.20">
    <property type="entry name" value="TonB-dependent receptor, beta-barrel domain"/>
    <property type="match status" value="1"/>
</dbReference>
<evidence type="ECO:0000256" key="9">
    <source>
        <dbReference type="ARBA" id="ARBA00023136"/>
    </source>
</evidence>
<dbReference type="EMBL" id="CAADFZ010000122">
    <property type="protein sequence ID" value="VFK67013.1"/>
    <property type="molecule type" value="Genomic_DNA"/>
</dbReference>
<evidence type="ECO:0000259" key="14">
    <source>
        <dbReference type="Pfam" id="PF00593"/>
    </source>
</evidence>
<feature type="domain" description="TonB-dependent receptor-like beta-barrel" evidence="14">
    <location>
        <begin position="237"/>
        <end position="432"/>
    </location>
</feature>
<organism evidence="17">
    <name type="scientific">Candidatus Kentrum sp. UNK</name>
    <dbReference type="NCBI Taxonomy" id="2126344"/>
    <lineage>
        <taxon>Bacteria</taxon>
        <taxon>Pseudomonadati</taxon>
        <taxon>Pseudomonadota</taxon>
        <taxon>Gammaproteobacteria</taxon>
        <taxon>Candidatus Kentrum</taxon>
    </lineage>
</organism>
<dbReference type="AlphaFoldDB" id="A0A451B2D5"/>
<evidence type="ECO:0000256" key="12">
    <source>
        <dbReference type="RuleBase" id="RU003357"/>
    </source>
</evidence>
<dbReference type="GO" id="GO:0006826">
    <property type="term" value="P:iron ion transport"/>
    <property type="evidence" value="ECO:0007669"/>
    <property type="project" value="UniProtKB-KW"/>
</dbReference>
<dbReference type="SUPFAM" id="SSF56935">
    <property type="entry name" value="Porins"/>
    <property type="match status" value="1"/>
</dbReference>
<evidence type="ECO:0000313" key="16">
    <source>
        <dbReference type="EMBL" id="VFK67013.1"/>
    </source>
</evidence>
<evidence type="ECO:0000256" key="8">
    <source>
        <dbReference type="ARBA" id="ARBA00023077"/>
    </source>
</evidence>
<keyword evidence="6" id="KW-0408">Iron</keyword>
<evidence type="ECO:0000256" key="2">
    <source>
        <dbReference type="ARBA" id="ARBA00022448"/>
    </source>
</evidence>
<reference evidence="17" key="1">
    <citation type="submission" date="2019-02" db="EMBL/GenBank/DDBJ databases">
        <authorList>
            <person name="Gruber-Vodicka R. H."/>
            <person name="Seah K. B. B."/>
        </authorList>
    </citation>
    <scope>NUCLEOTIDE SEQUENCE</scope>
    <source>
        <strain evidence="17">BECK_BY19</strain>
        <strain evidence="16">BECK_BY8</strain>
    </source>
</reference>
<keyword evidence="7" id="KW-0406">Ion transport</keyword>
<evidence type="ECO:0000256" key="5">
    <source>
        <dbReference type="ARBA" id="ARBA00022692"/>
    </source>
</evidence>
<dbReference type="PANTHER" id="PTHR32552">
    <property type="entry name" value="FERRICHROME IRON RECEPTOR-RELATED"/>
    <property type="match status" value="1"/>
</dbReference>
<evidence type="ECO:0000313" key="17">
    <source>
        <dbReference type="EMBL" id="VFK72458.1"/>
    </source>
</evidence>
<dbReference type="InterPro" id="IPR000531">
    <property type="entry name" value="Beta-barrel_TonB"/>
</dbReference>
<proteinExistence type="inferred from homology"/>
<dbReference type="InterPro" id="IPR039426">
    <property type="entry name" value="TonB-dep_rcpt-like"/>
</dbReference>
<dbReference type="PANTHER" id="PTHR32552:SF81">
    <property type="entry name" value="TONB-DEPENDENT OUTER MEMBRANE RECEPTOR"/>
    <property type="match status" value="1"/>
</dbReference>
<keyword evidence="9 11" id="KW-0472">Membrane</keyword>
<evidence type="ECO:0000256" key="3">
    <source>
        <dbReference type="ARBA" id="ARBA00022452"/>
    </source>
</evidence>
<keyword evidence="2 11" id="KW-0813">Transport</keyword>
<dbReference type="PROSITE" id="PS52016">
    <property type="entry name" value="TONB_DEPENDENT_REC_3"/>
    <property type="match status" value="1"/>
</dbReference>
<keyword evidence="13" id="KW-0732">Signal</keyword>
<protein>
    <submittedName>
        <fullName evidence="17">TonB-dependent Receptor Plug Domain</fullName>
    </submittedName>
</protein>
<keyword evidence="4" id="KW-0410">Iron transport</keyword>
<sequence length="444" mass="48706">MNLQKKTLSYGITLALASGGLLAAANGVRAEEPMVLEEVTVTAEKRLEKLQDVPVSVTTFSADTIIESGIEDTQDFINLTPNVTLDDSHTIGNTFVTVRGVTQINNADSPMAIVVDGIPQNNQKQLKQELFDIERIEVLRGPQGAGYGRNAIGGAINIVTKGPTNEPEGYVKTGVFNGNGKTVGGAVSGPLVKDTLLYRLAGNYKDSDGLIDNDFLGAKVDAYEATDLRAQFRWLATDNLSLDLVYQNSRLDGGSNYDGIIPNGPNGNPNYKNSGTFIAPYMNTPGTTERDTDDLHLKADLEFDAGTLSYMFGYSDVEEYYYADLDFEATKNDDQSQDLDVKLLSHELRWMSPDDERFRWIAGAFYQETNRTLRGTYSLPSISTDIGKPLVSGSSLNDNENKAWAVFAQAEYDLTDQLEVSGSIRYDQDKRHQVSSGMKETFDA</sequence>
<evidence type="ECO:0000256" key="13">
    <source>
        <dbReference type="SAM" id="SignalP"/>
    </source>
</evidence>
<comment type="subcellular location">
    <subcellularLocation>
        <location evidence="1 11">Cell outer membrane</location>
        <topology evidence="1 11">Multi-pass membrane protein</topology>
    </subcellularLocation>
</comment>
<feature type="domain" description="TonB-dependent receptor plug" evidence="15">
    <location>
        <begin position="50"/>
        <end position="155"/>
    </location>
</feature>
<dbReference type="InterPro" id="IPR012910">
    <property type="entry name" value="Plug_dom"/>
</dbReference>
<dbReference type="InterPro" id="IPR036942">
    <property type="entry name" value="Beta-barrel_TonB_sf"/>
</dbReference>
<accession>A0A451B2D5</accession>